<proteinExistence type="predicted"/>
<accession>A0A176W709</accession>
<evidence type="ECO:0000313" key="3">
    <source>
        <dbReference type="Proteomes" id="UP000077202"/>
    </source>
</evidence>
<name>A0A176W709_MARPO</name>
<organism evidence="2 3">
    <name type="scientific">Marchantia polymorpha subsp. ruderalis</name>
    <dbReference type="NCBI Taxonomy" id="1480154"/>
    <lineage>
        <taxon>Eukaryota</taxon>
        <taxon>Viridiplantae</taxon>
        <taxon>Streptophyta</taxon>
        <taxon>Embryophyta</taxon>
        <taxon>Marchantiophyta</taxon>
        <taxon>Marchantiopsida</taxon>
        <taxon>Marchantiidae</taxon>
        <taxon>Marchantiales</taxon>
        <taxon>Marchantiaceae</taxon>
        <taxon>Marchantia</taxon>
    </lineage>
</organism>
<evidence type="ECO:0000256" key="1">
    <source>
        <dbReference type="SAM" id="Phobius"/>
    </source>
</evidence>
<comment type="caution">
    <text evidence="2">The sequence shown here is derived from an EMBL/GenBank/DDBJ whole genome shotgun (WGS) entry which is preliminary data.</text>
</comment>
<keyword evidence="1" id="KW-1133">Transmembrane helix</keyword>
<evidence type="ECO:0000313" key="2">
    <source>
        <dbReference type="EMBL" id="OAE28858.1"/>
    </source>
</evidence>
<keyword evidence="1" id="KW-0812">Transmembrane</keyword>
<feature type="transmembrane region" description="Helical" evidence="1">
    <location>
        <begin position="69"/>
        <end position="88"/>
    </location>
</feature>
<sequence length="361" mass="37317">MAACTAAFATAGIAASATVRDASALSSSQAFGTSLVQLAPVGPAVSQSNRLVATRAALSEEQRTAGKKVLASFLATVAALSIAGAALAGNPVDFAKSKVEEAASTAQSAASNLPNLPNIQLPNAGAVQDAKNSADSFVNEIKSRIDGIFGKNKPFPQNRVASTNGGTGSVFGDVKKRIANFGKIPIADNVSKATNDAKNTIAQSTGKNSGSARAGRELLGQDSTRVDEATRMVKNFGNSFKSKAGDAVNEAKSFVGSAQNATPDISVPKLPEIPSIPNPLNNLNVNKGAKFRFSGNRIQAEANLLLGNFKHFKGKAEDVKNSVASNLPNTPDLPSLPNPFEAINGSQIYHVPEPLSIVSYE</sequence>
<reference evidence="2" key="1">
    <citation type="submission" date="2016-03" db="EMBL/GenBank/DDBJ databases">
        <title>Mechanisms controlling the formation of the plant cell surface in tip-growing cells are functionally conserved among land plants.</title>
        <authorList>
            <person name="Honkanen S."/>
            <person name="Jones V.A."/>
            <person name="Morieri G."/>
            <person name="Champion C."/>
            <person name="Hetherington A.J."/>
            <person name="Kelly S."/>
            <person name="Saint-Marcoux D."/>
            <person name="Proust H."/>
            <person name="Prescott H."/>
            <person name="Dolan L."/>
        </authorList>
    </citation>
    <scope>NUCLEOTIDE SEQUENCE [LARGE SCALE GENOMIC DNA]</scope>
    <source>
        <tissue evidence="2">Whole gametophyte</tissue>
    </source>
</reference>
<keyword evidence="3" id="KW-1185">Reference proteome</keyword>
<dbReference type="EMBL" id="LVLJ01001645">
    <property type="protein sequence ID" value="OAE28858.1"/>
    <property type="molecule type" value="Genomic_DNA"/>
</dbReference>
<protein>
    <submittedName>
        <fullName evidence="2">Uncharacterized protein</fullName>
    </submittedName>
</protein>
<dbReference type="Proteomes" id="UP000077202">
    <property type="component" value="Unassembled WGS sequence"/>
</dbReference>
<keyword evidence="1" id="KW-0472">Membrane</keyword>
<dbReference type="AlphaFoldDB" id="A0A176W709"/>
<gene>
    <name evidence="2" type="ORF">AXG93_684s1370</name>
</gene>